<evidence type="ECO:0000313" key="2">
    <source>
        <dbReference type="Proteomes" id="UP001501352"/>
    </source>
</evidence>
<keyword evidence="2" id="KW-1185">Reference proteome</keyword>
<gene>
    <name evidence="1" type="ORF">GCM10009422_18520</name>
</gene>
<protein>
    <recommendedName>
        <fullName evidence="3">DUF4160 domain-containing protein</fullName>
    </recommendedName>
</protein>
<evidence type="ECO:0000313" key="1">
    <source>
        <dbReference type="EMBL" id="GAA0622818.1"/>
    </source>
</evidence>
<name>A0ABN1GXM6_9CAUL</name>
<dbReference type="EMBL" id="BAAAGA010000005">
    <property type="protein sequence ID" value="GAA0622818.1"/>
    <property type="molecule type" value="Genomic_DNA"/>
</dbReference>
<proteinExistence type="predicted"/>
<organism evidence="1 2">
    <name type="scientific">Brevundimonas kwangchunensis</name>
    <dbReference type="NCBI Taxonomy" id="322163"/>
    <lineage>
        <taxon>Bacteria</taxon>
        <taxon>Pseudomonadati</taxon>
        <taxon>Pseudomonadota</taxon>
        <taxon>Alphaproteobacteria</taxon>
        <taxon>Caulobacterales</taxon>
        <taxon>Caulobacteraceae</taxon>
        <taxon>Brevundimonas</taxon>
    </lineage>
</organism>
<reference evidence="1 2" key="1">
    <citation type="journal article" date="2019" name="Int. J. Syst. Evol. Microbiol.">
        <title>The Global Catalogue of Microorganisms (GCM) 10K type strain sequencing project: providing services to taxonomists for standard genome sequencing and annotation.</title>
        <authorList>
            <consortium name="The Broad Institute Genomics Platform"/>
            <consortium name="The Broad Institute Genome Sequencing Center for Infectious Disease"/>
            <person name="Wu L."/>
            <person name="Ma J."/>
        </authorList>
    </citation>
    <scope>NUCLEOTIDE SEQUENCE [LARGE SCALE GENOMIC DNA]</scope>
    <source>
        <strain evidence="1 2">JCM 12928</strain>
    </source>
</reference>
<sequence>MNIHQPRQETPLEENDLFEMANLYPKHTGLPMTVWVSHRGRTRHDPGVKVCRLRGDRMDIDETAVVGIRPHPTLIEGWLDGADLKLVQKWISLNSDVLIGFWNGEIDTVDMVQGLKKL</sequence>
<dbReference type="Proteomes" id="UP001501352">
    <property type="component" value="Unassembled WGS sequence"/>
</dbReference>
<comment type="caution">
    <text evidence="1">The sequence shown here is derived from an EMBL/GenBank/DDBJ whole genome shotgun (WGS) entry which is preliminary data.</text>
</comment>
<evidence type="ECO:0008006" key="3">
    <source>
        <dbReference type="Google" id="ProtNLM"/>
    </source>
</evidence>
<accession>A0ABN1GXM6</accession>
<dbReference type="RefSeq" id="WP_343793015.1">
    <property type="nucleotide sequence ID" value="NZ_BAAAGA010000005.1"/>
</dbReference>